<dbReference type="InterPro" id="IPR036179">
    <property type="entry name" value="Ig-like_dom_sf"/>
</dbReference>
<dbReference type="FunCoup" id="A0A668ATG2">
    <property type="interactions" value="46"/>
</dbReference>
<dbReference type="GO" id="GO:0002250">
    <property type="term" value="P:adaptive immune response"/>
    <property type="evidence" value="ECO:0007669"/>
    <property type="project" value="InterPro"/>
</dbReference>
<dbReference type="SUPFAM" id="SSF48726">
    <property type="entry name" value="Immunoglobulin"/>
    <property type="match status" value="1"/>
</dbReference>
<dbReference type="InParanoid" id="A0A668ATG2"/>
<reference evidence="1" key="3">
    <citation type="submission" date="2025-09" db="UniProtKB">
        <authorList>
            <consortium name="Ensembl"/>
        </authorList>
    </citation>
    <scope>IDENTIFICATION</scope>
</reference>
<reference evidence="1" key="2">
    <citation type="submission" date="2025-08" db="UniProtKB">
        <authorList>
            <consortium name="Ensembl"/>
        </authorList>
    </citation>
    <scope>IDENTIFICATION</scope>
</reference>
<accession>A0A668ATG2</accession>
<proteinExistence type="predicted"/>
<name>A0A668ATG2_9TELE</name>
<dbReference type="AlphaFoldDB" id="A0A668ATG2"/>
<dbReference type="Gene3D" id="2.60.40.10">
    <property type="entry name" value="Immunoglobulins"/>
    <property type="match status" value="1"/>
</dbReference>
<dbReference type="PANTHER" id="PTHR15343:SF1">
    <property type="entry name" value="CD7 ANTIGEN-LIKE"/>
    <property type="match status" value="1"/>
</dbReference>
<evidence type="ECO:0000313" key="2">
    <source>
        <dbReference type="Proteomes" id="UP000472263"/>
    </source>
</evidence>
<dbReference type="GO" id="GO:0016020">
    <property type="term" value="C:membrane"/>
    <property type="evidence" value="ECO:0007669"/>
    <property type="project" value="InterPro"/>
</dbReference>
<dbReference type="PANTHER" id="PTHR15343">
    <property type="entry name" value="CD7"/>
    <property type="match status" value="1"/>
</dbReference>
<keyword evidence="2" id="KW-1185">Reference proteome</keyword>
<reference evidence="1" key="1">
    <citation type="submission" date="2019-06" db="EMBL/GenBank/DDBJ databases">
        <authorList>
            <consortium name="Wellcome Sanger Institute Data Sharing"/>
        </authorList>
    </citation>
    <scope>NUCLEOTIDE SEQUENCE [LARGE SCALE GENOMIC DNA]</scope>
</reference>
<dbReference type="GeneTree" id="ENSGT01030000237534"/>
<organism evidence="1 2">
    <name type="scientific">Myripristis murdjan</name>
    <name type="common">pinecone soldierfish</name>
    <dbReference type="NCBI Taxonomy" id="586833"/>
    <lineage>
        <taxon>Eukaryota</taxon>
        <taxon>Metazoa</taxon>
        <taxon>Chordata</taxon>
        <taxon>Craniata</taxon>
        <taxon>Vertebrata</taxon>
        <taxon>Euteleostomi</taxon>
        <taxon>Actinopterygii</taxon>
        <taxon>Neopterygii</taxon>
        <taxon>Teleostei</taxon>
        <taxon>Neoteleostei</taxon>
        <taxon>Acanthomorphata</taxon>
        <taxon>Holocentriformes</taxon>
        <taxon>Holocentridae</taxon>
        <taxon>Myripristis</taxon>
    </lineage>
</organism>
<evidence type="ECO:0000313" key="1">
    <source>
        <dbReference type="Ensembl" id="ENSMMDP00005055323.1"/>
    </source>
</evidence>
<dbReference type="Proteomes" id="UP000472263">
    <property type="component" value="Chromosome 1"/>
</dbReference>
<dbReference type="InterPro" id="IPR039090">
    <property type="entry name" value="CD7"/>
</dbReference>
<dbReference type="GO" id="GO:0038023">
    <property type="term" value="F:signaling receptor activity"/>
    <property type="evidence" value="ECO:0007669"/>
    <property type="project" value="InterPro"/>
</dbReference>
<sequence length="177" mass="20417">MHLSFSQISHEISFYDRNLDVTSHYNHTPVFRIGETEDLPFAVSLKRSWLNPGNVLFKLSNENFSPHNTDDDKRLSVSGDPSSSWLNVTMSELRPSDTDRYYCEFLVEKFPVDREVRGKTEFFLYVTTGESGGDTGPHHFLFGHVVSIRFLFFRRVLGAQPCSPAWTHMGRARPWRG</sequence>
<dbReference type="Ensembl" id="ENSMMDT00005056379.1">
    <property type="protein sequence ID" value="ENSMMDP00005055323.1"/>
    <property type="gene ID" value="ENSMMDG00005024767.1"/>
</dbReference>
<evidence type="ECO:0008006" key="3">
    <source>
        <dbReference type="Google" id="ProtNLM"/>
    </source>
</evidence>
<protein>
    <recommendedName>
        <fullName evidence="3">Immunoglobulin V-set domain-containing protein</fullName>
    </recommendedName>
</protein>
<dbReference type="InterPro" id="IPR013783">
    <property type="entry name" value="Ig-like_fold"/>
</dbReference>